<sequence>MLRFLFNLPSGETVLEGPVAGSIARLRLDDDVAFLGVNFDCTLKRSTTPNLMDVIARLLTQG</sequence>
<dbReference type="Proteomes" id="UP000324233">
    <property type="component" value="Chromosome"/>
</dbReference>
<gene>
    <name evidence="1" type="ORF">OJF2_14190</name>
</gene>
<organism evidence="1 2">
    <name type="scientific">Aquisphaera giovannonii</name>
    <dbReference type="NCBI Taxonomy" id="406548"/>
    <lineage>
        <taxon>Bacteria</taxon>
        <taxon>Pseudomonadati</taxon>
        <taxon>Planctomycetota</taxon>
        <taxon>Planctomycetia</taxon>
        <taxon>Isosphaerales</taxon>
        <taxon>Isosphaeraceae</taxon>
        <taxon>Aquisphaera</taxon>
    </lineage>
</organism>
<dbReference type="AlphaFoldDB" id="A0A5B9VYD2"/>
<evidence type="ECO:0000313" key="2">
    <source>
        <dbReference type="Proteomes" id="UP000324233"/>
    </source>
</evidence>
<evidence type="ECO:0000313" key="1">
    <source>
        <dbReference type="EMBL" id="QEH32931.1"/>
    </source>
</evidence>
<keyword evidence="2" id="KW-1185">Reference proteome</keyword>
<reference evidence="1 2" key="1">
    <citation type="submission" date="2019-08" db="EMBL/GenBank/DDBJ databases">
        <title>Deep-cultivation of Planctomycetes and their phenomic and genomic characterization uncovers novel biology.</title>
        <authorList>
            <person name="Wiegand S."/>
            <person name="Jogler M."/>
            <person name="Boedeker C."/>
            <person name="Pinto D."/>
            <person name="Vollmers J."/>
            <person name="Rivas-Marin E."/>
            <person name="Kohn T."/>
            <person name="Peeters S.H."/>
            <person name="Heuer A."/>
            <person name="Rast P."/>
            <person name="Oberbeckmann S."/>
            <person name="Bunk B."/>
            <person name="Jeske O."/>
            <person name="Meyerdierks A."/>
            <person name="Storesund J.E."/>
            <person name="Kallscheuer N."/>
            <person name="Luecker S."/>
            <person name="Lage O.M."/>
            <person name="Pohl T."/>
            <person name="Merkel B.J."/>
            <person name="Hornburger P."/>
            <person name="Mueller R.-W."/>
            <person name="Bruemmer F."/>
            <person name="Labrenz M."/>
            <person name="Spormann A.M."/>
            <person name="Op den Camp H."/>
            <person name="Overmann J."/>
            <person name="Amann R."/>
            <person name="Jetten M.S.M."/>
            <person name="Mascher T."/>
            <person name="Medema M.H."/>
            <person name="Devos D.P."/>
            <person name="Kaster A.-K."/>
            <person name="Ovreas L."/>
            <person name="Rohde M."/>
            <person name="Galperin M.Y."/>
            <person name="Jogler C."/>
        </authorList>
    </citation>
    <scope>NUCLEOTIDE SEQUENCE [LARGE SCALE GENOMIC DNA]</scope>
    <source>
        <strain evidence="1 2">OJF2</strain>
    </source>
</reference>
<name>A0A5B9VYD2_9BACT</name>
<accession>A0A5B9VYD2</accession>
<dbReference type="KEGG" id="agv:OJF2_14190"/>
<protein>
    <submittedName>
        <fullName evidence="1">Uncharacterized protein</fullName>
    </submittedName>
</protein>
<dbReference type="EMBL" id="CP042997">
    <property type="protein sequence ID" value="QEH32931.1"/>
    <property type="molecule type" value="Genomic_DNA"/>
</dbReference>
<proteinExistence type="predicted"/>